<dbReference type="Proteomes" id="UP000299102">
    <property type="component" value="Unassembled WGS sequence"/>
</dbReference>
<keyword evidence="2" id="KW-1185">Reference proteome</keyword>
<reference evidence="1 2" key="1">
    <citation type="journal article" date="2019" name="Commun. Biol.">
        <title>The bagworm genome reveals a unique fibroin gene that provides high tensile strength.</title>
        <authorList>
            <person name="Kono N."/>
            <person name="Nakamura H."/>
            <person name="Ohtoshi R."/>
            <person name="Tomita M."/>
            <person name="Numata K."/>
            <person name="Arakawa K."/>
        </authorList>
    </citation>
    <scope>NUCLEOTIDE SEQUENCE [LARGE SCALE GENOMIC DNA]</scope>
</reference>
<proteinExistence type="predicted"/>
<protein>
    <submittedName>
        <fullName evidence="1">Uncharacterized protein</fullName>
    </submittedName>
</protein>
<organism evidence="1 2">
    <name type="scientific">Eumeta variegata</name>
    <name type="common">Bagworm moth</name>
    <name type="synonym">Eumeta japonica</name>
    <dbReference type="NCBI Taxonomy" id="151549"/>
    <lineage>
        <taxon>Eukaryota</taxon>
        <taxon>Metazoa</taxon>
        <taxon>Ecdysozoa</taxon>
        <taxon>Arthropoda</taxon>
        <taxon>Hexapoda</taxon>
        <taxon>Insecta</taxon>
        <taxon>Pterygota</taxon>
        <taxon>Neoptera</taxon>
        <taxon>Endopterygota</taxon>
        <taxon>Lepidoptera</taxon>
        <taxon>Glossata</taxon>
        <taxon>Ditrysia</taxon>
        <taxon>Tineoidea</taxon>
        <taxon>Psychidae</taxon>
        <taxon>Oiketicinae</taxon>
        <taxon>Eumeta</taxon>
    </lineage>
</organism>
<accession>A0A4C1UD41</accession>
<name>A0A4C1UD41_EUMVA</name>
<dbReference type="AlphaFoldDB" id="A0A4C1UD41"/>
<sequence length="130" mass="14016">MGVCGACEADGGRGCPTWPVIQRASMNASLFGSSGHLGASLQRVSTPQRRFPPSENHYFLSGEVLGAVFRSVGVRQSPRKQFTPASGNYAYSHTSDFNLEIVTLSATLAIKCWEITAHTDVLIGRRLTSN</sequence>
<evidence type="ECO:0000313" key="1">
    <source>
        <dbReference type="EMBL" id="GBP24403.1"/>
    </source>
</evidence>
<comment type="caution">
    <text evidence="1">The sequence shown here is derived from an EMBL/GenBank/DDBJ whole genome shotgun (WGS) entry which is preliminary data.</text>
</comment>
<gene>
    <name evidence="1" type="ORF">EVAR_19278_1</name>
</gene>
<dbReference type="STRING" id="151549.A0A4C1UD41"/>
<evidence type="ECO:0000313" key="2">
    <source>
        <dbReference type="Proteomes" id="UP000299102"/>
    </source>
</evidence>
<dbReference type="EMBL" id="BGZK01000161">
    <property type="protein sequence ID" value="GBP24403.1"/>
    <property type="molecule type" value="Genomic_DNA"/>
</dbReference>